<feature type="region of interest" description="Disordered" evidence="1">
    <location>
        <begin position="76"/>
        <end position="243"/>
    </location>
</feature>
<feature type="region of interest" description="Disordered" evidence="1">
    <location>
        <begin position="653"/>
        <end position="673"/>
    </location>
</feature>
<feature type="compositionally biased region" description="Polar residues" evidence="1">
    <location>
        <begin position="169"/>
        <end position="185"/>
    </location>
</feature>
<feature type="region of interest" description="Disordered" evidence="1">
    <location>
        <begin position="745"/>
        <end position="773"/>
    </location>
</feature>
<evidence type="ECO:0000256" key="2">
    <source>
        <dbReference type="SAM" id="Phobius"/>
    </source>
</evidence>
<evidence type="ECO:0000313" key="3">
    <source>
        <dbReference type="EMBL" id="KAF3072472.1"/>
    </source>
</evidence>
<keyword evidence="4" id="KW-1185">Reference proteome</keyword>
<feature type="compositionally biased region" description="Polar residues" evidence="1">
    <location>
        <begin position="228"/>
        <end position="242"/>
    </location>
</feature>
<feature type="compositionally biased region" description="Low complexity" evidence="1">
    <location>
        <begin position="480"/>
        <end position="495"/>
    </location>
</feature>
<feature type="compositionally biased region" description="Polar residues" evidence="1">
    <location>
        <begin position="753"/>
        <end position="765"/>
    </location>
</feature>
<feature type="compositionally biased region" description="Acidic residues" evidence="1">
    <location>
        <begin position="898"/>
        <end position="910"/>
    </location>
</feature>
<feature type="region of interest" description="Disordered" evidence="1">
    <location>
        <begin position="269"/>
        <end position="338"/>
    </location>
</feature>
<comment type="caution">
    <text evidence="3">The sequence shown here is derived from an EMBL/GenBank/DDBJ whole genome shotgun (WGS) entry which is preliminary data.</text>
</comment>
<dbReference type="AlphaFoldDB" id="A0A9P4XHV5"/>
<feature type="compositionally biased region" description="Polar residues" evidence="1">
    <location>
        <begin position="95"/>
        <end position="117"/>
    </location>
</feature>
<reference evidence="3 4" key="1">
    <citation type="submission" date="2018-06" db="EMBL/GenBank/DDBJ databases">
        <title>Genome analysis of cellulolytic fungus Trichoderma lentiforme CFAM-422.</title>
        <authorList>
            <person name="Steindorff A.S."/>
            <person name="Formighieri E.F."/>
            <person name="Midorikawa G.E.O."/>
            <person name="Tamietti M.S."/>
            <person name="Ramos E.Z."/>
            <person name="Silva A.S."/>
            <person name="Bon E.P.S."/>
            <person name="Mendes T.D."/>
            <person name="Damaso M.C.T."/>
            <person name="Favaro L.C.L."/>
        </authorList>
    </citation>
    <scope>NUCLEOTIDE SEQUENCE [LARGE SCALE GENOMIC DNA]</scope>
    <source>
        <strain evidence="3 4">CFAM-422</strain>
    </source>
</reference>
<feature type="region of interest" description="Disordered" evidence="1">
    <location>
        <begin position="603"/>
        <end position="629"/>
    </location>
</feature>
<feature type="region of interest" description="Disordered" evidence="1">
    <location>
        <begin position="459"/>
        <end position="529"/>
    </location>
</feature>
<evidence type="ECO:0000256" key="1">
    <source>
        <dbReference type="SAM" id="MobiDB-lite"/>
    </source>
</evidence>
<proteinExistence type="predicted"/>
<keyword evidence="2" id="KW-1133">Transmembrane helix</keyword>
<protein>
    <submittedName>
        <fullName evidence="3">Uncharacterized protein</fullName>
    </submittedName>
</protein>
<feature type="compositionally biased region" description="Basic and acidic residues" evidence="1">
    <location>
        <begin position="496"/>
        <end position="510"/>
    </location>
</feature>
<feature type="transmembrane region" description="Helical" evidence="2">
    <location>
        <begin position="952"/>
        <end position="973"/>
    </location>
</feature>
<keyword evidence="2" id="KW-0812">Transmembrane</keyword>
<keyword evidence="2" id="KW-0472">Membrane</keyword>
<feature type="region of interest" description="Disordered" evidence="1">
    <location>
        <begin position="883"/>
        <end position="910"/>
    </location>
</feature>
<accession>A0A9P4XHV5</accession>
<dbReference type="EMBL" id="QLNT01000008">
    <property type="protein sequence ID" value="KAF3072472.1"/>
    <property type="molecule type" value="Genomic_DNA"/>
</dbReference>
<gene>
    <name evidence="3" type="ORF">CFAM422_005467</name>
</gene>
<sequence length="996" mass="111798">MTLTQYIFTAFSFLRPWSSSDDALGAIPRIYRYVVDTWIRRPVAPLISVTLLAALTLRLVRMAYFLPPKVSDAALGQVSSGPQAPRPPVPEEQQHSITGTQQNTIAMPQQHTFTGAQTERRRSVSLGGWVKNMFPSQRPERGGTSREQGYWEQMDKQGKTSRPRRRMTDSQYSVGDVSVDSSHITRWNVPRDVSRDQPSDLPEQPLSVVPVTSKTPSPPKDVLPDRSWSWSSHNGSEEQISVTKVGGVLQSNYDQSNDARRSSLGIQTGTAEEMKQPLQQDLLQRARSKARRRERQSLRESGDYLGVQGVNPHTGELDIVSPSVSSAEGSADHHETPRRILRTWRDVLKSHKSRDSPSRGDTGVEDEDLSIAKSLRGKKKVRELNKAVRWMRRGQSSLQEPDLSPIAQSLKSVSLSSRRPSHVQHPAQMIQQPTTVSTGEPLLDIDPSHAHSSVFDASDNYIAASPPPEFLESGSALGDSGSQTSSSPTTPSESKSFLDMEAERDVEKSCTEASKAALSANQPTQSIPAFGQGFKRRFSLPGMMSMAPSSPDLHSSMFREPRRLTRREGSPLQAMPMPRSTEIRIRSRDMRKRWDDHLRFSRTKAQASTGPLQRESLTMRRPAGSRHRHRRLTKMAIERDMLELKEGVAKVDKQRLGQPRHSHNQTVTEHEQTSNILREIRYQAPEIVESASIPTITITGYNHQTFHSAFLPDGSMNPDFLLPLTPTQQDESIYSALEVTSFDNSLDGFHSDPSASSKQRPTSSAEAEMGGEPQADTISLEQEAHKMQLIEDHWQDKRTAKATMPAPEDDLLRKLTFTQGQMLQAVNQGKNPTVANPEMQQLVTEKGANPADHQMQIHNPPEEHRAYQEHQDEDDTEILLLKETNLDEAKTLNTEPGDKDDDELEDKEDEELTPLQQFLQYLKVWIRLYLVTIWPILDPRTMGVAHDGPMPWWKALLLIALTVPAAALVYVVVVQGTRFVMFMAWLLEFVDDESAI</sequence>
<organism evidence="3 4">
    <name type="scientific">Trichoderma lentiforme</name>
    <dbReference type="NCBI Taxonomy" id="1567552"/>
    <lineage>
        <taxon>Eukaryota</taxon>
        <taxon>Fungi</taxon>
        <taxon>Dikarya</taxon>
        <taxon>Ascomycota</taxon>
        <taxon>Pezizomycotina</taxon>
        <taxon>Sordariomycetes</taxon>
        <taxon>Hypocreomycetidae</taxon>
        <taxon>Hypocreales</taxon>
        <taxon>Hypocreaceae</taxon>
        <taxon>Trichoderma</taxon>
    </lineage>
</organism>
<name>A0A9P4XHV5_9HYPO</name>
<dbReference type="Proteomes" id="UP000801864">
    <property type="component" value="Unassembled WGS sequence"/>
</dbReference>
<evidence type="ECO:0000313" key="4">
    <source>
        <dbReference type="Proteomes" id="UP000801864"/>
    </source>
</evidence>